<dbReference type="Proteomes" id="UP000807306">
    <property type="component" value="Unassembled WGS sequence"/>
</dbReference>
<dbReference type="AlphaFoldDB" id="A0A9P6EJV1"/>
<name>A0A9P6EJV1_9AGAR</name>
<dbReference type="Pfam" id="PF05922">
    <property type="entry name" value="Inhibitor_I9"/>
    <property type="match status" value="1"/>
</dbReference>
<reference evidence="2" key="1">
    <citation type="submission" date="2020-11" db="EMBL/GenBank/DDBJ databases">
        <authorList>
            <consortium name="DOE Joint Genome Institute"/>
            <person name="Ahrendt S."/>
            <person name="Riley R."/>
            <person name="Andreopoulos W."/>
            <person name="Labutti K."/>
            <person name="Pangilinan J."/>
            <person name="Ruiz-Duenas F.J."/>
            <person name="Barrasa J.M."/>
            <person name="Sanchez-Garcia M."/>
            <person name="Camarero S."/>
            <person name="Miyauchi S."/>
            <person name="Serrano A."/>
            <person name="Linde D."/>
            <person name="Babiker R."/>
            <person name="Drula E."/>
            <person name="Ayuso-Fernandez I."/>
            <person name="Pacheco R."/>
            <person name="Padilla G."/>
            <person name="Ferreira P."/>
            <person name="Barriuso J."/>
            <person name="Kellner H."/>
            <person name="Castanera R."/>
            <person name="Alfaro M."/>
            <person name="Ramirez L."/>
            <person name="Pisabarro A.G."/>
            <person name="Kuo A."/>
            <person name="Tritt A."/>
            <person name="Lipzen A."/>
            <person name="He G."/>
            <person name="Yan M."/>
            <person name="Ng V."/>
            <person name="Cullen D."/>
            <person name="Martin F."/>
            <person name="Rosso M.-N."/>
            <person name="Henrissat B."/>
            <person name="Hibbett D."/>
            <person name="Martinez A.T."/>
            <person name="Grigoriev I.V."/>
        </authorList>
    </citation>
    <scope>NUCLEOTIDE SEQUENCE</scope>
    <source>
        <strain evidence="2">CBS 506.95</strain>
    </source>
</reference>
<protein>
    <recommendedName>
        <fullName evidence="1">Inhibitor I9 domain-containing protein</fullName>
    </recommendedName>
</protein>
<sequence length="97" mass="11470">MDHPTADNRPVKDHRDRVLVPYSIASPHDEIEWLIFLKPEVSVQDFMSQYEFTESNIVSYIYCGFSARIDDERLEKIRANPDVRMVCENKRHIVSRC</sequence>
<evidence type="ECO:0000259" key="1">
    <source>
        <dbReference type="Pfam" id="PF05922"/>
    </source>
</evidence>
<feature type="domain" description="Inhibitor I9" evidence="1">
    <location>
        <begin position="63"/>
        <end position="90"/>
    </location>
</feature>
<dbReference type="SUPFAM" id="SSF54897">
    <property type="entry name" value="Protease propeptides/inhibitors"/>
    <property type="match status" value="1"/>
</dbReference>
<evidence type="ECO:0000313" key="2">
    <source>
        <dbReference type="EMBL" id="KAF9529974.1"/>
    </source>
</evidence>
<comment type="caution">
    <text evidence="2">The sequence shown here is derived from an EMBL/GenBank/DDBJ whole genome shotgun (WGS) entry which is preliminary data.</text>
</comment>
<evidence type="ECO:0000313" key="3">
    <source>
        <dbReference type="Proteomes" id="UP000807306"/>
    </source>
</evidence>
<proteinExistence type="predicted"/>
<accession>A0A9P6EJV1</accession>
<gene>
    <name evidence="2" type="ORF">CPB83DRAFT_851925</name>
</gene>
<dbReference type="InterPro" id="IPR010259">
    <property type="entry name" value="S8pro/Inhibitor_I9"/>
</dbReference>
<organism evidence="2 3">
    <name type="scientific">Crepidotus variabilis</name>
    <dbReference type="NCBI Taxonomy" id="179855"/>
    <lineage>
        <taxon>Eukaryota</taxon>
        <taxon>Fungi</taxon>
        <taxon>Dikarya</taxon>
        <taxon>Basidiomycota</taxon>
        <taxon>Agaricomycotina</taxon>
        <taxon>Agaricomycetes</taxon>
        <taxon>Agaricomycetidae</taxon>
        <taxon>Agaricales</taxon>
        <taxon>Agaricineae</taxon>
        <taxon>Crepidotaceae</taxon>
        <taxon>Crepidotus</taxon>
    </lineage>
</organism>
<dbReference type="EMBL" id="MU157843">
    <property type="protein sequence ID" value="KAF9529974.1"/>
    <property type="molecule type" value="Genomic_DNA"/>
</dbReference>
<keyword evidence="3" id="KW-1185">Reference proteome</keyword>